<evidence type="ECO:0000256" key="1">
    <source>
        <dbReference type="SAM" id="MobiDB-lite"/>
    </source>
</evidence>
<proteinExistence type="predicted"/>
<dbReference type="InterPro" id="IPR052039">
    <property type="entry name" value="Caspase-related_regulators"/>
</dbReference>
<keyword evidence="4" id="KW-1185">Reference proteome</keyword>
<comment type="caution">
    <text evidence="3">The sequence shown here is derived from an EMBL/GenBank/DDBJ whole genome shotgun (WGS) entry which is preliminary data.</text>
</comment>
<gene>
    <name evidence="3" type="ORF">ACG00X_05255</name>
</gene>
<evidence type="ECO:0000313" key="3">
    <source>
        <dbReference type="EMBL" id="MFG6456233.1"/>
    </source>
</evidence>
<dbReference type="Pfam" id="PF00656">
    <property type="entry name" value="Peptidase_C14"/>
    <property type="match status" value="1"/>
</dbReference>
<dbReference type="EMBL" id="JBIGIA010000003">
    <property type="protein sequence ID" value="MFG6456233.1"/>
    <property type="molecule type" value="Genomic_DNA"/>
</dbReference>
<name>A0ABW7G2S0_9BURK</name>
<dbReference type="PANTHER" id="PTHR22576:SF37">
    <property type="entry name" value="MUCOSA-ASSOCIATED LYMPHOID TISSUE LYMPHOMA TRANSLOCATION PROTEIN 1"/>
    <property type="match status" value="1"/>
</dbReference>
<dbReference type="Proteomes" id="UP001606305">
    <property type="component" value="Unassembled WGS sequence"/>
</dbReference>
<organism evidence="3 4">
    <name type="scientific">Pelomonas nitida</name>
    <dbReference type="NCBI Taxonomy" id="3299027"/>
    <lineage>
        <taxon>Bacteria</taxon>
        <taxon>Pseudomonadati</taxon>
        <taxon>Pseudomonadota</taxon>
        <taxon>Betaproteobacteria</taxon>
        <taxon>Burkholderiales</taxon>
        <taxon>Sphaerotilaceae</taxon>
        <taxon>Roseateles</taxon>
    </lineage>
</organism>
<dbReference type="RefSeq" id="WP_394486952.1">
    <property type="nucleotide sequence ID" value="NZ_JBIGIA010000003.1"/>
</dbReference>
<dbReference type="SUPFAM" id="SSF52129">
    <property type="entry name" value="Caspase-like"/>
    <property type="match status" value="1"/>
</dbReference>
<evidence type="ECO:0000259" key="2">
    <source>
        <dbReference type="PROSITE" id="PS50208"/>
    </source>
</evidence>
<dbReference type="PANTHER" id="PTHR22576">
    <property type="entry name" value="MUCOSA ASSOCIATED LYMPHOID TISSUE LYMPHOMA TRANSLOCATION PROTEIN 1/PARACASPASE"/>
    <property type="match status" value="1"/>
</dbReference>
<dbReference type="InterPro" id="IPR011600">
    <property type="entry name" value="Pept_C14_caspase"/>
</dbReference>
<reference evidence="3 4" key="1">
    <citation type="submission" date="2024-09" db="EMBL/GenBank/DDBJ databases">
        <title>Novel species of the genus Pelomonas and Roseateles isolated from streams.</title>
        <authorList>
            <person name="Lu H."/>
        </authorList>
    </citation>
    <scope>NUCLEOTIDE SEQUENCE [LARGE SCALE GENOMIC DNA]</scope>
    <source>
        <strain evidence="3 4">BYS96W</strain>
    </source>
</reference>
<dbReference type="InterPro" id="IPR001309">
    <property type="entry name" value="Pept_C14_p20"/>
</dbReference>
<sequence>MTEETRRAQRACADQPGQGRRLRRRELMQWPAAAATSWMAPRLAGALPSPQPGGARLALLIGNRDYPPPYDLPSMGKNVKDLEDALARRGFEVSAHVDMGLAQMRDAIGAFAQRVAGVGDDAVVFFYFSGHGSQVDAENLLVSANTNPASALRTVEAGSTVLGRDVVRRLPRPARGQLIAVIDACRTGLSSSSPADGLNQVEAPQGCLIVFSTGAGKPALAPTTDTISTFFTAALVRQINQASDELTFSDVMRLAKLDTQRTMENHPVALVREFAQYPFIAEGTTVPMLLARQAEPVAAQGPAGLADAVPQRYGSAEEARDWQALQATTWPPDLRRRAEAFMTAYPESKLRSAALVAREGAGESAALLARGDIRLFRSSFATDGLAERDVAELARAARGDKDAAARIGRRWATRADSGPGLSRYEGWMQYAAELGNGIASYELALHYRRLDQPLAAARWDAHSRQLGYTPPPSLDNRRK</sequence>
<protein>
    <submittedName>
        <fullName evidence="3">Caspase domain-containing protein</fullName>
    </submittedName>
</protein>
<feature type="region of interest" description="Disordered" evidence="1">
    <location>
        <begin position="1"/>
        <end position="21"/>
    </location>
</feature>
<evidence type="ECO:0000313" key="4">
    <source>
        <dbReference type="Proteomes" id="UP001606305"/>
    </source>
</evidence>
<feature type="domain" description="Caspase family p20" evidence="2">
    <location>
        <begin position="56"/>
        <end position="134"/>
    </location>
</feature>
<dbReference type="InterPro" id="IPR029030">
    <property type="entry name" value="Caspase-like_dom_sf"/>
</dbReference>
<dbReference type="PROSITE" id="PS50208">
    <property type="entry name" value="CASPASE_P20"/>
    <property type="match status" value="1"/>
</dbReference>
<dbReference type="Gene3D" id="3.40.50.1460">
    <property type="match status" value="1"/>
</dbReference>
<accession>A0ABW7G2S0</accession>